<feature type="compositionally biased region" description="Polar residues" evidence="11">
    <location>
        <begin position="429"/>
        <end position="451"/>
    </location>
</feature>
<dbReference type="OrthoDB" id="200660at2759"/>
<comment type="function">
    <text evidence="10">Cohesin cofactor dispensable during the meiotic division but playing an important role in DNA repair by homologous recombination (HR) probably by helping SMC5/SMC6 complex. Regulator of sister chromatid cohesion in mitosis which may stabilize cohesin complex association with chromatin. May couple sister chromatid cohesion during mitosis to DNA replication. Cohesion ensures that chromosome partitioning is accurate in both meiotic and mitotic cells and plays an important role in DNA repair.</text>
</comment>
<feature type="region of interest" description="Disordered" evidence="11">
    <location>
        <begin position="686"/>
        <end position="879"/>
    </location>
</feature>
<dbReference type="PANTHER" id="PTHR12663">
    <property type="entry name" value="ANDROGEN INDUCED INHIBITOR OF PROLIFERATION AS3 / PDS5-RELATED"/>
    <property type="match status" value="1"/>
</dbReference>
<feature type="compositionally biased region" description="Basic and acidic residues" evidence="11">
    <location>
        <begin position="273"/>
        <end position="297"/>
    </location>
</feature>
<evidence type="ECO:0000256" key="4">
    <source>
        <dbReference type="ARBA" id="ARBA00022737"/>
    </source>
</evidence>
<dbReference type="SUPFAM" id="SSF48371">
    <property type="entry name" value="ARM repeat"/>
    <property type="match status" value="1"/>
</dbReference>
<name>V7AXI5_PHAVU</name>
<accession>V7AXI5</accession>
<dbReference type="Gene3D" id="2.30.30.140">
    <property type="match status" value="1"/>
</dbReference>
<keyword evidence="7" id="KW-0234">DNA repair</keyword>
<dbReference type="Proteomes" id="UP000000226">
    <property type="component" value="Chromosome 9"/>
</dbReference>
<evidence type="ECO:0000313" key="13">
    <source>
        <dbReference type="EMBL" id="ESW08946.1"/>
    </source>
</evidence>
<dbReference type="FunFam" id="2.30.30.140:FF:000033">
    <property type="entry name" value="Binding protein"/>
    <property type="match status" value="1"/>
</dbReference>
<dbReference type="GO" id="GO:0005634">
    <property type="term" value="C:nucleus"/>
    <property type="evidence" value="ECO:0007669"/>
    <property type="project" value="UniProtKB-SubCell"/>
</dbReference>
<feature type="compositionally biased region" description="Basic and acidic residues" evidence="11">
    <location>
        <begin position="534"/>
        <end position="549"/>
    </location>
</feature>
<reference evidence="14" key="1">
    <citation type="journal article" date="2014" name="Nat. Genet.">
        <title>A reference genome for common bean and genome-wide analysis of dual domestications.</title>
        <authorList>
            <person name="Schmutz J."/>
            <person name="McClean P.E."/>
            <person name="Mamidi S."/>
            <person name="Wu G.A."/>
            <person name="Cannon S.B."/>
            <person name="Grimwood J."/>
            <person name="Jenkins J."/>
            <person name="Shu S."/>
            <person name="Song Q."/>
            <person name="Chavarro C."/>
            <person name="Torres-Torres M."/>
            <person name="Geffroy V."/>
            <person name="Moghaddam S.M."/>
            <person name="Gao D."/>
            <person name="Abernathy B."/>
            <person name="Barry K."/>
            <person name="Blair M."/>
            <person name="Brick M.A."/>
            <person name="Chovatia M."/>
            <person name="Gepts P."/>
            <person name="Goodstein D.M."/>
            <person name="Gonzales M."/>
            <person name="Hellsten U."/>
            <person name="Hyten D.L."/>
            <person name="Jia G."/>
            <person name="Kelly J.D."/>
            <person name="Kudrna D."/>
            <person name="Lee R."/>
            <person name="Richard M.M."/>
            <person name="Miklas P.N."/>
            <person name="Osorno J.M."/>
            <person name="Rodrigues J."/>
            <person name="Thareau V."/>
            <person name="Urrea C.A."/>
            <person name="Wang M."/>
            <person name="Yu Y."/>
            <person name="Zhang M."/>
            <person name="Wing R.A."/>
            <person name="Cregan P.B."/>
            <person name="Rokhsar D.S."/>
            <person name="Jackson S.A."/>
        </authorList>
    </citation>
    <scope>NUCLEOTIDE SEQUENCE [LARGE SCALE GENOMIC DNA]</scope>
    <source>
        <strain evidence="14">cv. G19833</strain>
    </source>
</reference>
<feature type="compositionally biased region" description="Polar residues" evidence="11">
    <location>
        <begin position="299"/>
        <end position="317"/>
    </location>
</feature>
<dbReference type="CDD" id="cd20404">
    <property type="entry name" value="Tudor_Agenet_AtEML-like"/>
    <property type="match status" value="1"/>
</dbReference>
<feature type="compositionally biased region" description="Low complexity" evidence="11">
    <location>
        <begin position="381"/>
        <end position="391"/>
    </location>
</feature>
<evidence type="ECO:0000256" key="1">
    <source>
        <dbReference type="ARBA" id="ARBA00004123"/>
    </source>
</evidence>
<organism evidence="13 14">
    <name type="scientific">Phaseolus vulgaris</name>
    <name type="common">Kidney bean</name>
    <name type="synonym">French bean</name>
    <dbReference type="NCBI Taxonomy" id="3885"/>
    <lineage>
        <taxon>Eukaryota</taxon>
        <taxon>Viridiplantae</taxon>
        <taxon>Streptophyta</taxon>
        <taxon>Embryophyta</taxon>
        <taxon>Tracheophyta</taxon>
        <taxon>Spermatophyta</taxon>
        <taxon>Magnoliopsida</taxon>
        <taxon>eudicotyledons</taxon>
        <taxon>Gunneridae</taxon>
        <taxon>Pentapetalae</taxon>
        <taxon>rosids</taxon>
        <taxon>fabids</taxon>
        <taxon>Fabales</taxon>
        <taxon>Fabaceae</taxon>
        <taxon>Papilionoideae</taxon>
        <taxon>50 kb inversion clade</taxon>
        <taxon>NPAAA clade</taxon>
        <taxon>indigoferoid/millettioid clade</taxon>
        <taxon>Phaseoleae</taxon>
        <taxon>Phaseolus</taxon>
    </lineage>
</organism>
<feature type="compositionally biased region" description="Low complexity" evidence="11">
    <location>
        <begin position="514"/>
        <end position="528"/>
    </location>
</feature>
<feature type="compositionally biased region" description="Basic and acidic residues" evidence="11">
    <location>
        <begin position="358"/>
        <end position="373"/>
    </location>
</feature>
<evidence type="ECO:0000256" key="3">
    <source>
        <dbReference type="ARBA" id="ARBA00022618"/>
    </source>
</evidence>
<dbReference type="Gramene" id="ESW08946">
    <property type="protein sequence ID" value="ESW08946"/>
    <property type="gene ID" value="PHAVU_009G087800g"/>
</dbReference>
<gene>
    <name evidence="13" type="ORF">PHAVU_009G087800g</name>
</gene>
<dbReference type="STRING" id="3885.V7AXI5"/>
<feature type="compositionally biased region" description="Basic and acidic residues" evidence="11">
    <location>
        <begin position="329"/>
        <end position="341"/>
    </location>
</feature>
<feature type="compositionally biased region" description="Low complexity" evidence="11">
    <location>
        <begin position="740"/>
        <end position="749"/>
    </location>
</feature>
<sequence>MATTTTDKELEEQLLEAGNKLADPPSSVEELLSLLDQVESFLSRVEQSPSNSMQIALSPSLKALIADKLLRHSDDDVKVAVASCISEITRITAPEAPYDDDQMKEVFQVIVSSFENLHDKLSRSYAKRTSILETVAKVRSCVVMLDLECDALILEMFQHFFKAIREHHPENVFSSMETIMTLVLEESEDISLDLLSTLLATVKKDDEEAFPIAKKLGERVLESCATKLKPYLVQAVKSLGIPMGDYSLVLSSICQDTSDTLEKNDTCVTSEHVEDKVDLAKQPREDSAHVDEKDPREVTPSQQENPDVNISPKSVMSNGVEEDTLADSKSIKKQEDADCSNHSEGLNISGHEACNDLDPEKVDNSKNKPEQSTKRRRKKSSSSTKSAKLSKGQVAPNDKETEKMLNYESNSKKVPSSPHEDHFVEAAGPSQNNKEIDAKTSSPKACNNESEVASPPSESLHDENRLKKHGRTKKKDGPIKSVAGEDVSKVSGGASDSEARPARRSMKKAPGQNSVKKTSVVDSVKKGSAAANDADAKKHSAKKLDENKKGSGGSSSKQIGDKKKGGRVKANSETDLAKSTAMEVDREVVSSPRSGTKSTKDESSEETPRANVKRKRTSGKENESDVKEYGENLVGSRVKVWWPEDREFYKGVIHSFYSGKKKHKVLYDDGDEETLNLVKEKWKFIEADSDADEEGQSDRESLDASTDMPPKKKGKTSVGESTKQGKVDDSSKSGGAATPSRSKGSMKSSQKSKDGNKSKDSKTISKSEDRVSRKSKDSTPKSGSSKPVAAAKKMSNKSKNPDTSKISDSKDDDTSKPKSAAKSKQETQRSGKSKQETLKTAISRGKPLKSGGKSDVNGTGKVKSGLLKRKYAEDENSDA</sequence>
<feature type="compositionally biased region" description="Basic and acidic residues" evidence="11">
    <location>
        <begin position="823"/>
        <end position="837"/>
    </location>
</feature>
<comment type="similarity">
    <text evidence="2">Belongs to the PDS5 family.</text>
</comment>
<feature type="compositionally biased region" description="Basic and acidic residues" evidence="11">
    <location>
        <begin position="751"/>
        <end position="779"/>
    </location>
</feature>
<dbReference type="AlphaFoldDB" id="V7AXI5"/>
<evidence type="ECO:0000256" key="2">
    <source>
        <dbReference type="ARBA" id="ARBA00006254"/>
    </source>
</evidence>
<dbReference type="InterPro" id="IPR016024">
    <property type="entry name" value="ARM-type_fold"/>
</dbReference>
<dbReference type="GO" id="GO:0007064">
    <property type="term" value="P:mitotic sister chromatid cohesion"/>
    <property type="evidence" value="ECO:0007669"/>
    <property type="project" value="InterPro"/>
</dbReference>
<dbReference type="GO" id="GO:0000785">
    <property type="term" value="C:chromatin"/>
    <property type="evidence" value="ECO:0007669"/>
    <property type="project" value="TreeGrafter"/>
</dbReference>
<dbReference type="Pfam" id="PF20168">
    <property type="entry name" value="PDS5"/>
    <property type="match status" value="1"/>
</dbReference>
<feature type="compositionally biased region" description="Basic and acidic residues" evidence="11">
    <location>
        <begin position="618"/>
        <end position="630"/>
    </location>
</feature>
<feature type="compositionally biased region" description="Basic and acidic residues" evidence="11">
    <location>
        <begin position="799"/>
        <end position="816"/>
    </location>
</feature>
<keyword evidence="5" id="KW-0227">DNA damage</keyword>
<feature type="compositionally biased region" description="Basic and acidic residues" evidence="11">
    <location>
        <begin position="598"/>
        <end position="608"/>
    </location>
</feature>
<keyword evidence="3" id="KW-0132">Cell division</keyword>
<evidence type="ECO:0000256" key="10">
    <source>
        <dbReference type="ARBA" id="ARBA00058864"/>
    </source>
</evidence>
<dbReference type="PANTHER" id="PTHR12663:SF3">
    <property type="entry name" value="SISTER CHROMATID COHESION PROTEIN PDS5 HOMOLOG C"/>
    <property type="match status" value="1"/>
</dbReference>
<dbReference type="GO" id="GO:0051301">
    <property type="term" value="P:cell division"/>
    <property type="evidence" value="ECO:0007669"/>
    <property type="project" value="UniProtKB-KW"/>
</dbReference>
<dbReference type="GO" id="GO:0035825">
    <property type="term" value="P:homologous recombination"/>
    <property type="evidence" value="ECO:0007669"/>
    <property type="project" value="UniProtKB-ARBA"/>
</dbReference>
<evidence type="ECO:0000256" key="9">
    <source>
        <dbReference type="ARBA" id="ARBA00023306"/>
    </source>
</evidence>
<keyword evidence="4" id="KW-0677">Repeat</keyword>
<dbReference type="SMR" id="V7AXI5"/>
<dbReference type="GO" id="GO:0006281">
    <property type="term" value="P:DNA repair"/>
    <property type="evidence" value="ECO:0007669"/>
    <property type="project" value="UniProtKB-KW"/>
</dbReference>
<feature type="region of interest" description="Disordered" evidence="11">
    <location>
        <begin position="273"/>
        <end position="630"/>
    </location>
</feature>
<dbReference type="eggNOG" id="KOG1525">
    <property type="taxonomic scope" value="Eukaryota"/>
</dbReference>
<keyword evidence="8" id="KW-0539">Nucleus</keyword>
<evidence type="ECO:0000256" key="8">
    <source>
        <dbReference type="ARBA" id="ARBA00023242"/>
    </source>
</evidence>
<dbReference type="OMA" id="PHEDHFV"/>
<keyword evidence="14" id="KW-1185">Reference proteome</keyword>
<dbReference type="SUPFAM" id="SSF63748">
    <property type="entry name" value="Tudor/PWWP/MBT"/>
    <property type="match status" value="1"/>
</dbReference>
<feature type="compositionally biased region" description="Low complexity" evidence="11">
    <location>
        <begin position="789"/>
        <end position="798"/>
    </location>
</feature>
<dbReference type="EMBL" id="CM002296">
    <property type="protein sequence ID" value="ESW08946.1"/>
    <property type="molecule type" value="Genomic_DNA"/>
</dbReference>
<evidence type="ECO:0000259" key="12">
    <source>
        <dbReference type="SMART" id="SM00333"/>
    </source>
</evidence>
<protein>
    <recommendedName>
        <fullName evidence="12">Tudor domain-containing protein</fullName>
    </recommendedName>
</protein>
<dbReference type="SMART" id="SM00333">
    <property type="entry name" value="TUDOR"/>
    <property type="match status" value="1"/>
</dbReference>
<evidence type="ECO:0000256" key="6">
    <source>
        <dbReference type="ARBA" id="ARBA00022776"/>
    </source>
</evidence>
<feature type="domain" description="Tudor" evidence="12">
    <location>
        <begin position="630"/>
        <end position="685"/>
    </location>
</feature>
<evidence type="ECO:0000256" key="11">
    <source>
        <dbReference type="SAM" id="MobiDB-lite"/>
    </source>
</evidence>
<keyword evidence="9" id="KW-0131">Cell cycle</keyword>
<feature type="region of interest" description="Disordered" evidence="11">
    <location>
        <begin position="1"/>
        <end position="24"/>
    </location>
</feature>
<comment type="subcellular location">
    <subcellularLocation>
        <location evidence="1">Nucleus</location>
    </subcellularLocation>
</comment>
<dbReference type="InterPro" id="IPR002999">
    <property type="entry name" value="Tudor"/>
</dbReference>
<evidence type="ECO:0000313" key="14">
    <source>
        <dbReference type="Proteomes" id="UP000000226"/>
    </source>
</evidence>
<proteinExistence type="inferred from homology"/>
<dbReference type="InterPro" id="IPR039776">
    <property type="entry name" value="Pds5"/>
</dbReference>
<dbReference type="GO" id="GO:0009556">
    <property type="term" value="P:microsporogenesis"/>
    <property type="evidence" value="ECO:0007669"/>
    <property type="project" value="UniProtKB-ARBA"/>
</dbReference>
<evidence type="ECO:0000256" key="7">
    <source>
        <dbReference type="ARBA" id="ARBA00023204"/>
    </source>
</evidence>
<evidence type="ECO:0000256" key="5">
    <source>
        <dbReference type="ARBA" id="ARBA00022763"/>
    </source>
</evidence>
<keyword evidence="6" id="KW-0498">Mitosis</keyword>